<protein>
    <submittedName>
        <fullName evidence="3">Uncharacterized protein</fullName>
    </submittedName>
</protein>
<feature type="region of interest" description="Disordered" evidence="1">
    <location>
        <begin position="235"/>
        <end position="293"/>
    </location>
</feature>
<feature type="compositionally biased region" description="Polar residues" evidence="1">
    <location>
        <begin position="158"/>
        <end position="177"/>
    </location>
</feature>
<dbReference type="AlphaFoldDB" id="A0A915L4R0"/>
<evidence type="ECO:0000313" key="3">
    <source>
        <dbReference type="WBParaSite" id="nRc.2.0.1.t46049-RA"/>
    </source>
</evidence>
<feature type="compositionally biased region" description="Low complexity" evidence="1">
    <location>
        <begin position="182"/>
        <end position="206"/>
    </location>
</feature>
<feature type="compositionally biased region" description="Polar residues" evidence="1">
    <location>
        <begin position="256"/>
        <end position="283"/>
    </location>
</feature>
<feature type="region of interest" description="Disordered" evidence="1">
    <location>
        <begin position="155"/>
        <end position="212"/>
    </location>
</feature>
<dbReference type="WBParaSite" id="nRc.2.0.1.t46049-RA">
    <property type="protein sequence ID" value="nRc.2.0.1.t46049-RA"/>
    <property type="gene ID" value="nRc.2.0.1.g46049"/>
</dbReference>
<feature type="compositionally biased region" description="Pro residues" evidence="1">
    <location>
        <begin position="238"/>
        <end position="250"/>
    </location>
</feature>
<evidence type="ECO:0000313" key="2">
    <source>
        <dbReference type="Proteomes" id="UP000887565"/>
    </source>
</evidence>
<sequence>MAAQMEKMMVILGQMQNQIVAQQQKITDLETDQQFRDNPSLPQSVKLEILRRTTNPDDKTKKERDQMIITQFYSKASPVIQATMDKHKGQIISLQDLVMFCNNLKKELKIQDELFEQRLQKHHRLAINEVKPPEQISHMSNQDLTPPPQTYSLFRGNNFRTSNNNMSYRGRGNQNMGPQRGSYSNNPSWPQQQSSPAPPLASQNPATVPQPCNDAILANNALLGQLIDHLQKTNIAPQPLPAPPAAPQPPGMARASTKQELNANNGKENETMSFYSDDATSSIKKPGGYNGVV</sequence>
<evidence type="ECO:0000256" key="1">
    <source>
        <dbReference type="SAM" id="MobiDB-lite"/>
    </source>
</evidence>
<accession>A0A915L4R0</accession>
<reference evidence="3" key="1">
    <citation type="submission" date="2022-11" db="UniProtKB">
        <authorList>
            <consortium name="WormBaseParasite"/>
        </authorList>
    </citation>
    <scope>IDENTIFICATION</scope>
</reference>
<organism evidence="2 3">
    <name type="scientific">Romanomermis culicivorax</name>
    <name type="common">Nematode worm</name>
    <dbReference type="NCBI Taxonomy" id="13658"/>
    <lineage>
        <taxon>Eukaryota</taxon>
        <taxon>Metazoa</taxon>
        <taxon>Ecdysozoa</taxon>
        <taxon>Nematoda</taxon>
        <taxon>Enoplea</taxon>
        <taxon>Dorylaimia</taxon>
        <taxon>Mermithida</taxon>
        <taxon>Mermithoidea</taxon>
        <taxon>Mermithidae</taxon>
        <taxon>Romanomermis</taxon>
    </lineage>
</organism>
<keyword evidence="2" id="KW-1185">Reference proteome</keyword>
<name>A0A915L4R0_ROMCU</name>
<proteinExistence type="predicted"/>
<dbReference type="Proteomes" id="UP000887565">
    <property type="component" value="Unplaced"/>
</dbReference>